<comment type="caution">
    <text evidence="2">The sequence shown here is derived from an EMBL/GenBank/DDBJ whole genome shotgun (WGS) entry which is preliminary data.</text>
</comment>
<name>A0A250WPY1_9CHLO</name>
<sequence>MKKAREDDPKEWEGKRSVQVYDGATAQESDSNNHRIQKAWAQQAAAGIADSLMDSSEIITVNYKWEGNVNGRAGDLDNVVTGALTDFGPVADIEEAKLNLISGYVFEALHQVYQDINRWVDLAYRYGYADDEEDLGESDKMDIKKLRVGQFGDRQICVALSGAAFPVGTLNRASRRSCVSVIRVSHGLGFVCRVATKRMCKYLKLSCKPLKLSYICNIHFKLHQLICQGQDLSFVNLRHLSLV</sequence>
<dbReference type="AlphaFoldDB" id="A0A250WPY1"/>
<evidence type="ECO:0000313" key="2">
    <source>
        <dbReference type="EMBL" id="GAX72600.1"/>
    </source>
</evidence>
<proteinExistence type="predicted"/>
<evidence type="ECO:0000313" key="3">
    <source>
        <dbReference type="Proteomes" id="UP000232323"/>
    </source>
</evidence>
<organism evidence="2 3">
    <name type="scientific">Chlamydomonas eustigma</name>
    <dbReference type="NCBI Taxonomy" id="1157962"/>
    <lineage>
        <taxon>Eukaryota</taxon>
        <taxon>Viridiplantae</taxon>
        <taxon>Chlorophyta</taxon>
        <taxon>core chlorophytes</taxon>
        <taxon>Chlorophyceae</taxon>
        <taxon>CS clade</taxon>
        <taxon>Chlamydomonadales</taxon>
        <taxon>Chlamydomonadaceae</taxon>
        <taxon>Chlamydomonas</taxon>
    </lineage>
</organism>
<keyword evidence="3" id="KW-1185">Reference proteome</keyword>
<evidence type="ECO:0000256" key="1">
    <source>
        <dbReference type="SAM" id="MobiDB-lite"/>
    </source>
</evidence>
<dbReference type="EMBL" id="BEGY01000001">
    <property type="protein sequence ID" value="GAX72600.1"/>
    <property type="molecule type" value="Genomic_DNA"/>
</dbReference>
<gene>
    <name evidence="2" type="ORF">CEUSTIGMA_g56.t1</name>
</gene>
<reference evidence="2 3" key="1">
    <citation type="submission" date="2017-08" db="EMBL/GenBank/DDBJ databases">
        <title>Acidophilic green algal genome provides insights into adaptation to an acidic environment.</title>
        <authorList>
            <person name="Hirooka S."/>
            <person name="Hirose Y."/>
            <person name="Kanesaki Y."/>
            <person name="Higuchi S."/>
            <person name="Fujiwara T."/>
            <person name="Onuma R."/>
            <person name="Era A."/>
            <person name="Ohbayashi R."/>
            <person name="Uzuka A."/>
            <person name="Nozaki H."/>
            <person name="Yoshikawa H."/>
            <person name="Miyagishima S.Y."/>
        </authorList>
    </citation>
    <scope>NUCLEOTIDE SEQUENCE [LARGE SCALE GENOMIC DNA]</scope>
    <source>
        <strain evidence="2 3">NIES-2499</strain>
    </source>
</reference>
<accession>A0A250WPY1</accession>
<dbReference type="Proteomes" id="UP000232323">
    <property type="component" value="Unassembled WGS sequence"/>
</dbReference>
<feature type="region of interest" description="Disordered" evidence="1">
    <location>
        <begin position="1"/>
        <end position="34"/>
    </location>
</feature>
<feature type="compositionally biased region" description="Basic and acidic residues" evidence="1">
    <location>
        <begin position="1"/>
        <end position="16"/>
    </location>
</feature>
<protein>
    <submittedName>
        <fullName evidence="2">Uncharacterized protein</fullName>
    </submittedName>
</protein>